<reference evidence="3 4" key="1">
    <citation type="submission" date="2020-08" db="EMBL/GenBank/DDBJ databases">
        <title>Sequencing the genomes of 1000 actinobacteria strains.</title>
        <authorList>
            <person name="Klenk H.-P."/>
        </authorList>
    </citation>
    <scope>NUCLEOTIDE SEQUENCE [LARGE SCALE GENOMIC DNA]</scope>
    <source>
        <strain evidence="3 4">DSM 44598</strain>
    </source>
</reference>
<gene>
    <name evidence="3" type="ORF">HNR07_005768</name>
</gene>
<keyword evidence="2" id="KW-0472">Membrane</keyword>
<comment type="caution">
    <text evidence="3">The sequence shown here is derived from an EMBL/GenBank/DDBJ whole genome shotgun (WGS) entry which is preliminary data.</text>
</comment>
<feature type="region of interest" description="Disordered" evidence="1">
    <location>
        <begin position="1"/>
        <end position="33"/>
    </location>
</feature>
<protein>
    <submittedName>
        <fullName evidence="3">Uncharacterized protein</fullName>
    </submittedName>
</protein>
<keyword evidence="2" id="KW-1133">Transmembrane helix</keyword>
<dbReference type="Gene3D" id="1.25.40.10">
    <property type="entry name" value="Tetratricopeptide repeat domain"/>
    <property type="match status" value="1"/>
</dbReference>
<feature type="transmembrane region" description="Helical" evidence="2">
    <location>
        <begin position="67"/>
        <end position="87"/>
    </location>
</feature>
<keyword evidence="2" id="KW-0812">Transmembrane</keyword>
<feature type="compositionally biased region" description="Pro residues" evidence="1">
    <location>
        <begin position="1"/>
        <end position="22"/>
    </location>
</feature>
<evidence type="ECO:0000256" key="1">
    <source>
        <dbReference type="SAM" id="MobiDB-lite"/>
    </source>
</evidence>
<sequence>MPPGGMPPGGMPPGGPPPPGGPGGPGQFSGPPPPLPPLGLFKSKVGRRAALLNLSGVGAGFFHLRSWVFFGINLAGTIGLLVAAAIMDAADNLLTWAPVLLAWVLLTVVVGLFVGRQHERRQMSRGEQPVVKGKPVVLAACLVVVMILSLVGVWQTGEWRLRVADAAHARGDCDTAIDVYGQVESGFQLSMSPSLMNKARAGSEACHLLDRAQRDVASESYDHAIDSYIEYFEHDASRWEDTDGSVAEIHFNYAGQLATEAEQLYSSAATDEEFEEAREAYRQAQETYSFVAEDFSDTPSASDVPTALTELYDETTADYAGENWCAAFDQIGIFDDLDWDAAPGVAERIEEERPDSALNCGWAQIDSGDLEDAEETVAYLEANYPDYDVDGIEELERYVGAAYIEREMDQATLIASNDIEGSPYETGGGDKVSIQYVNYTDDEMRFLYLGPDGAHGEVTIDPCDDCDTSAPPSSTSCLDDPNAMDLELDPGKYRVLIGSTGGSIFDRPLEGEVDMKAGDVYADCIYISSD</sequence>
<feature type="transmembrane region" description="Helical" evidence="2">
    <location>
        <begin position="93"/>
        <end position="115"/>
    </location>
</feature>
<evidence type="ECO:0000313" key="4">
    <source>
        <dbReference type="Proteomes" id="UP000579647"/>
    </source>
</evidence>
<accession>A0A840WNQ0</accession>
<dbReference type="EMBL" id="JACHDO010000001">
    <property type="protein sequence ID" value="MBB5494631.1"/>
    <property type="molecule type" value="Genomic_DNA"/>
</dbReference>
<feature type="transmembrane region" description="Helical" evidence="2">
    <location>
        <begin position="136"/>
        <end position="154"/>
    </location>
</feature>
<keyword evidence="4" id="KW-1185">Reference proteome</keyword>
<proteinExistence type="predicted"/>
<name>A0A840WNQ0_9ACTN</name>
<organism evidence="3 4">
    <name type="scientific">Nocardiopsis metallicus</name>
    <dbReference type="NCBI Taxonomy" id="179819"/>
    <lineage>
        <taxon>Bacteria</taxon>
        <taxon>Bacillati</taxon>
        <taxon>Actinomycetota</taxon>
        <taxon>Actinomycetes</taxon>
        <taxon>Streptosporangiales</taxon>
        <taxon>Nocardiopsidaceae</taxon>
        <taxon>Nocardiopsis</taxon>
    </lineage>
</organism>
<dbReference type="Proteomes" id="UP000579647">
    <property type="component" value="Unassembled WGS sequence"/>
</dbReference>
<dbReference type="AlphaFoldDB" id="A0A840WNQ0"/>
<evidence type="ECO:0000313" key="3">
    <source>
        <dbReference type="EMBL" id="MBB5494631.1"/>
    </source>
</evidence>
<dbReference type="InterPro" id="IPR011990">
    <property type="entry name" value="TPR-like_helical_dom_sf"/>
</dbReference>
<evidence type="ECO:0000256" key="2">
    <source>
        <dbReference type="SAM" id="Phobius"/>
    </source>
</evidence>